<feature type="binding site" evidence="7">
    <location>
        <position position="123"/>
    </location>
    <ligand>
        <name>Cu cation</name>
        <dbReference type="ChEBI" id="CHEBI:23378"/>
    </ligand>
</feature>
<keyword evidence="6 7" id="KW-0186">Copper</keyword>
<dbReference type="GO" id="GO:0042597">
    <property type="term" value="C:periplasmic space"/>
    <property type="evidence" value="ECO:0007669"/>
    <property type="project" value="UniProtKB-SubCell"/>
</dbReference>
<keyword evidence="4" id="KW-0574">Periplasm</keyword>
<dbReference type="InterPro" id="IPR052721">
    <property type="entry name" value="ET_Amicyanin"/>
</dbReference>
<feature type="binding site" evidence="7">
    <location>
        <position position="82"/>
    </location>
    <ligand>
        <name>Cu cation</name>
        <dbReference type="ChEBI" id="CHEBI:23378"/>
    </ligand>
</feature>
<evidence type="ECO:0000256" key="4">
    <source>
        <dbReference type="ARBA" id="ARBA00022764"/>
    </source>
</evidence>
<dbReference type="EMBL" id="AP007255">
    <property type="protein sequence ID" value="BAE50203.1"/>
    <property type="molecule type" value="Genomic_DNA"/>
</dbReference>
<dbReference type="Pfam" id="PF00127">
    <property type="entry name" value="Copper-bind"/>
    <property type="match status" value="1"/>
</dbReference>
<dbReference type="Proteomes" id="UP000007058">
    <property type="component" value="Chromosome"/>
</dbReference>
<reference evidence="10 11" key="1">
    <citation type="journal article" date="2005" name="DNA Res.">
        <title>Complete genome sequence of the facultative anaerobic magnetotactic bacterium Magnetospirillum sp. strain AMB-1.</title>
        <authorList>
            <person name="Matsunaga T."/>
            <person name="Okamura Y."/>
            <person name="Fukuda Y."/>
            <person name="Wahyudi A.T."/>
            <person name="Murase Y."/>
            <person name="Takeyama H."/>
        </authorList>
    </citation>
    <scope>NUCLEOTIDE SEQUENCE [LARGE SCALE GENOMIC DNA]</scope>
    <source>
        <strain evidence="11">ATCC 700264 / AMB-1</strain>
    </source>
</reference>
<dbReference type="GO" id="GO:0005507">
    <property type="term" value="F:copper ion binding"/>
    <property type="evidence" value="ECO:0007669"/>
    <property type="project" value="InterPro"/>
</dbReference>
<dbReference type="PANTHER" id="PTHR36507:SF1">
    <property type="entry name" value="BLL1555 PROTEIN"/>
    <property type="match status" value="1"/>
</dbReference>
<evidence type="ECO:0000313" key="11">
    <source>
        <dbReference type="Proteomes" id="UP000007058"/>
    </source>
</evidence>
<keyword evidence="3 7" id="KW-0479">Metal-binding</keyword>
<dbReference type="KEGG" id="mag:amb1399"/>
<dbReference type="HOGENOM" id="CLU_084115_4_0_5"/>
<evidence type="ECO:0000256" key="1">
    <source>
        <dbReference type="ARBA" id="ARBA00004418"/>
    </source>
</evidence>
<proteinExistence type="predicted"/>
<evidence type="ECO:0000313" key="10">
    <source>
        <dbReference type="EMBL" id="BAE50203.1"/>
    </source>
</evidence>
<feature type="chain" id="PRO_5004218159" evidence="8">
    <location>
        <begin position="46"/>
        <end position="131"/>
    </location>
</feature>
<evidence type="ECO:0000256" key="2">
    <source>
        <dbReference type="ARBA" id="ARBA00022448"/>
    </source>
</evidence>
<protein>
    <submittedName>
        <fullName evidence="10">Plastocyanin</fullName>
    </submittedName>
</protein>
<feature type="binding site" evidence="7">
    <location>
        <position position="120"/>
    </location>
    <ligand>
        <name>Cu cation</name>
        <dbReference type="ChEBI" id="CHEBI:23378"/>
    </ligand>
</feature>
<keyword evidence="5" id="KW-0249">Electron transport</keyword>
<evidence type="ECO:0000259" key="9">
    <source>
        <dbReference type="Pfam" id="PF00127"/>
    </source>
</evidence>
<name>Q2W7H2_PARM1</name>
<dbReference type="Gene3D" id="2.60.40.420">
    <property type="entry name" value="Cupredoxins - blue copper proteins"/>
    <property type="match status" value="1"/>
</dbReference>
<gene>
    <name evidence="10" type="ordered locus">amb1399</name>
</gene>
<dbReference type="SUPFAM" id="SSF49503">
    <property type="entry name" value="Cupredoxins"/>
    <property type="match status" value="1"/>
</dbReference>
<comment type="cofactor">
    <cofactor evidence="7">
        <name>Cu cation</name>
        <dbReference type="ChEBI" id="CHEBI:23378"/>
    </cofactor>
    <text evidence="7">Binds 1 copper ion per subunit.</text>
</comment>
<keyword evidence="8" id="KW-0732">Signal</keyword>
<dbReference type="PRINTS" id="PR00155">
    <property type="entry name" value="AMICYANIN"/>
</dbReference>
<dbReference type="AlphaFoldDB" id="Q2W7H2"/>
<dbReference type="STRING" id="342108.amb1399"/>
<dbReference type="InterPro" id="IPR002386">
    <property type="entry name" value="Amicyanin/Pseudoazurin"/>
</dbReference>
<keyword evidence="2" id="KW-0813">Transport</keyword>
<dbReference type="PANTHER" id="PTHR36507">
    <property type="entry name" value="BLL1555 PROTEIN"/>
    <property type="match status" value="1"/>
</dbReference>
<keyword evidence="11" id="KW-1185">Reference proteome</keyword>
<feature type="domain" description="Blue (type 1) copper" evidence="9">
    <location>
        <begin position="57"/>
        <end position="129"/>
    </location>
</feature>
<organism evidence="10 11">
    <name type="scientific">Paramagnetospirillum magneticum (strain ATCC 700264 / AMB-1)</name>
    <name type="common">Magnetospirillum magneticum</name>
    <dbReference type="NCBI Taxonomy" id="342108"/>
    <lineage>
        <taxon>Bacteria</taxon>
        <taxon>Pseudomonadati</taxon>
        <taxon>Pseudomonadota</taxon>
        <taxon>Alphaproteobacteria</taxon>
        <taxon>Rhodospirillales</taxon>
        <taxon>Magnetospirillaceae</taxon>
        <taxon>Paramagnetospirillum</taxon>
    </lineage>
</organism>
<comment type="subcellular location">
    <subcellularLocation>
        <location evidence="1">Periplasm</location>
    </subcellularLocation>
</comment>
<feature type="binding site" evidence="7">
    <location>
        <position position="117"/>
    </location>
    <ligand>
        <name>Cu cation</name>
        <dbReference type="ChEBI" id="CHEBI:23378"/>
    </ligand>
</feature>
<evidence type="ECO:0000256" key="8">
    <source>
        <dbReference type="SAM" id="SignalP"/>
    </source>
</evidence>
<evidence type="ECO:0000256" key="7">
    <source>
        <dbReference type="PIRSR" id="PIRSR602386-1"/>
    </source>
</evidence>
<sequence>MRYGDIRIRPFFPGRERPMARVTRRASMAAMCGVLAMLCAAPVRADDPVRVSMDKNLFTPQTLKVRPGTTVEWVNDEKRTSHSVFFEQEGRPESERLFPGESWKRTFDTPGRYPYRCGPHPEMVGVVEVAP</sequence>
<dbReference type="GO" id="GO:0009055">
    <property type="term" value="F:electron transfer activity"/>
    <property type="evidence" value="ECO:0007669"/>
    <property type="project" value="InterPro"/>
</dbReference>
<dbReference type="InterPro" id="IPR008972">
    <property type="entry name" value="Cupredoxin"/>
</dbReference>
<evidence type="ECO:0000256" key="6">
    <source>
        <dbReference type="ARBA" id="ARBA00023008"/>
    </source>
</evidence>
<evidence type="ECO:0000256" key="5">
    <source>
        <dbReference type="ARBA" id="ARBA00022982"/>
    </source>
</evidence>
<evidence type="ECO:0000256" key="3">
    <source>
        <dbReference type="ARBA" id="ARBA00022723"/>
    </source>
</evidence>
<dbReference type="InterPro" id="IPR000923">
    <property type="entry name" value="BlueCu_1"/>
</dbReference>
<feature type="signal peptide" evidence="8">
    <location>
        <begin position="1"/>
        <end position="45"/>
    </location>
</feature>
<accession>Q2W7H2</accession>